<evidence type="ECO:0000313" key="11">
    <source>
        <dbReference type="Proteomes" id="UP001229421"/>
    </source>
</evidence>
<dbReference type="InterPro" id="IPR051848">
    <property type="entry name" value="PGIP"/>
</dbReference>
<keyword evidence="3" id="KW-0433">Leucine-rich repeat</keyword>
<evidence type="ECO:0000256" key="5">
    <source>
        <dbReference type="ARBA" id="ARBA00022737"/>
    </source>
</evidence>
<dbReference type="SUPFAM" id="SSF52058">
    <property type="entry name" value="L domain-like"/>
    <property type="match status" value="1"/>
</dbReference>
<dbReference type="EMBL" id="JAUHHV010000009">
    <property type="protein sequence ID" value="KAK1412884.1"/>
    <property type="molecule type" value="Genomic_DNA"/>
</dbReference>
<organism evidence="10 11">
    <name type="scientific">Tagetes erecta</name>
    <name type="common">African marigold</name>
    <dbReference type="NCBI Taxonomy" id="13708"/>
    <lineage>
        <taxon>Eukaryota</taxon>
        <taxon>Viridiplantae</taxon>
        <taxon>Streptophyta</taxon>
        <taxon>Embryophyta</taxon>
        <taxon>Tracheophyta</taxon>
        <taxon>Spermatophyta</taxon>
        <taxon>Magnoliopsida</taxon>
        <taxon>eudicotyledons</taxon>
        <taxon>Gunneridae</taxon>
        <taxon>Pentapetalae</taxon>
        <taxon>asterids</taxon>
        <taxon>campanulids</taxon>
        <taxon>Asterales</taxon>
        <taxon>Asteraceae</taxon>
        <taxon>Asteroideae</taxon>
        <taxon>Heliantheae alliance</taxon>
        <taxon>Tageteae</taxon>
        <taxon>Tagetes</taxon>
    </lineage>
</organism>
<keyword evidence="11" id="KW-1185">Reference proteome</keyword>
<evidence type="ECO:0000313" key="10">
    <source>
        <dbReference type="EMBL" id="KAK1412884.1"/>
    </source>
</evidence>
<dbReference type="PANTHER" id="PTHR48059">
    <property type="entry name" value="POLYGALACTURONASE INHIBITOR 1"/>
    <property type="match status" value="1"/>
</dbReference>
<keyword evidence="5" id="KW-0677">Repeat</keyword>
<evidence type="ECO:0000259" key="9">
    <source>
        <dbReference type="Pfam" id="PF08263"/>
    </source>
</evidence>
<proteinExistence type="inferred from homology"/>
<name>A0AAD8JXW9_TARER</name>
<feature type="signal peptide" evidence="8">
    <location>
        <begin position="1"/>
        <end position="19"/>
    </location>
</feature>
<dbReference type="Pfam" id="PF13855">
    <property type="entry name" value="LRR_8"/>
    <property type="match status" value="1"/>
</dbReference>
<accession>A0AAD8JXW9</accession>
<keyword evidence="6" id="KW-0472">Membrane</keyword>
<dbReference type="Pfam" id="PF08263">
    <property type="entry name" value="LRRNT_2"/>
    <property type="match status" value="1"/>
</dbReference>
<dbReference type="Pfam" id="PF00560">
    <property type="entry name" value="LRR_1"/>
    <property type="match status" value="1"/>
</dbReference>
<dbReference type="Proteomes" id="UP001229421">
    <property type="component" value="Unassembled WGS sequence"/>
</dbReference>
<comment type="caution">
    <text evidence="10">The sequence shown here is derived from an EMBL/GenBank/DDBJ whole genome shotgun (WGS) entry which is preliminary data.</text>
</comment>
<protein>
    <recommendedName>
        <fullName evidence="9">Leucine-rich repeat-containing N-terminal plant-type domain-containing protein</fullName>
    </recommendedName>
</protein>
<dbReference type="InterPro" id="IPR032675">
    <property type="entry name" value="LRR_dom_sf"/>
</dbReference>
<dbReference type="InterPro" id="IPR013210">
    <property type="entry name" value="LRR_N_plant-typ"/>
</dbReference>
<evidence type="ECO:0000256" key="2">
    <source>
        <dbReference type="ARBA" id="ARBA00004370"/>
    </source>
</evidence>
<dbReference type="Gene3D" id="3.80.10.10">
    <property type="entry name" value="Ribonuclease Inhibitor"/>
    <property type="match status" value="2"/>
</dbReference>
<evidence type="ECO:0000256" key="7">
    <source>
        <dbReference type="ARBA" id="ARBA00038043"/>
    </source>
</evidence>
<feature type="domain" description="Leucine-rich repeat-containing N-terminal plant-type" evidence="9">
    <location>
        <begin position="26"/>
        <end position="63"/>
    </location>
</feature>
<dbReference type="GO" id="GO:0016020">
    <property type="term" value="C:membrane"/>
    <property type="evidence" value="ECO:0007669"/>
    <property type="project" value="UniProtKB-SubCell"/>
</dbReference>
<evidence type="ECO:0000256" key="8">
    <source>
        <dbReference type="SAM" id="SignalP"/>
    </source>
</evidence>
<evidence type="ECO:0000256" key="4">
    <source>
        <dbReference type="ARBA" id="ARBA00022729"/>
    </source>
</evidence>
<keyword evidence="4 8" id="KW-0732">Signal</keyword>
<gene>
    <name evidence="10" type="ORF">QVD17_34472</name>
</gene>
<reference evidence="10" key="1">
    <citation type="journal article" date="2023" name="bioRxiv">
        <title>Improved chromosome-level genome assembly for marigold (Tagetes erecta).</title>
        <authorList>
            <person name="Jiang F."/>
            <person name="Yuan L."/>
            <person name="Wang S."/>
            <person name="Wang H."/>
            <person name="Xu D."/>
            <person name="Wang A."/>
            <person name="Fan W."/>
        </authorList>
    </citation>
    <scope>NUCLEOTIDE SEQUENCE</scope>
    <source>
        <strain evidence="10">WSJ</strain>
        <tissue evidence="10">Leaf</tissue>
    </source>
</reference>
<comment type="subcellular location">
    <subcellularLocation>
        <location evidence="1">Cell envelope</location>
    </subcellularLocation>
    <subcellularLocation>
        <location evidence="2">Membrane</location>
    </subcellularLocation>
</comment>
<evidence type="ECO:0000256" key="3">
    <source>
        <dbReference type="ARBA" id="ARBA00022614"/>
    </source>
</evidence>
<evidence type="ECO:0000256" key="1">
    <source>
        <dbReference type="ARBA" id="ARBA00004196"/>
    </source>
</evidence>
<feature type="chain" id="PRO_5041965709" description="Leucine-rich repeat-containing N-terminal plant-type domain-containing protein" evidence="8">
    <location>
        <begin position="20"/>
        <end position="275"/>
    </location>
</feature>
<dbReference type="PANTHER" id="PTHR48059:SF4">
    <property type="entry name" value="POLYGALACTURONASE INHIBITOR 1-RELATED"/>
    <property type="match status" value="1"/>
</dbReference>
<evidence type="ECO:0000256" key="6">
    <source>
        <dbReference type="ARBA" id="ARBA00023136"/>
    </source>
</evidence>
<dbReference type="AlphaFoldDB" id="A0AAD8JXW9"/>
<comment type="similarity">
    <text evidence="7">Belongs to the polygalacturonase-inhibiting protein family.</text>
</comment>
<dbReference type="FunFam" id="3.80.10.10:FF:000400">
    <property type="entry name" value="Nuclear pore complex protein NUP107"/>
    <property type="match status" value="1"/>
</dbReference>
<dbReference type="InterPro" id="IPR001611">
    <property type="entry name" value="Leu-rich_rpt"/>
</dbReference>
<sequence>MKTSIFIITILIILTTSLAKHHACNKNDEKALFQIKKSLGDPDIFGSWQNTLDCCEWDYVICSNGRVTQFTIAGNMISGQIPFAISKLTHLNMLIITRTNVSGPVPSFLSKLTNLNYLDLSYNNLTGSIPESFGRLSRNTQHIHLSYNRLTGNVPKSLGYLNFTTIDFSGNQLTGDLSIFFGRNKTIEIARFSENNFEFNLSDMEFPETLSYLDLNHNKIYGSVPATLARLYLAYLNVSYNRLCGKIPQGGDMQKFDKTSYFHNKCLCGLPLPAC</sequence>
<dbReference type="PROSITE" id="PS51450">
    <property type="entry name" value="LRR"/>
    <property type="match status" value="1"/>
</dbReference>